<dbReference type="PANTHER" id="PTHR43542">
    <property type="entry name" value="METHYLTRANSFERASE"/>
    <property type="match status" value="1"/>
</dbReference>
<keyword evidence="2" id="KW-0808">Transferase</keyword>
<sequence>MRIISGQYKGRRFQSPGNLPVRPTTDAAKESLFNILGNHLEWEELVVLDLFAGIGSISLEFISRGAKSVHSVDIHPGCISFIRSMAQKLDIDNLQVFRQDAFSFLEKSRYPYNLIFADPPYQMDDIVSIPDRVLNSECLQSGGIFILEHSGKYHFEEDLRCIEERRYGKVHFSFFRKMDS</sequence>
<dbReference type="GO" id="GO:0031167">
    <property type="term" value="P:rRNA methylation"/>
    <property type="evidence" value="ECO:0007669"/>
    <property type="project" value="InterPro"/>
</dbReference>
<dbReference type="Proteomes" id="UP000823612">
    <property type="component" value="Unassembled WGS sequence"/>
</dbReference>
<gene>
    <name evidence="4" type="ORF">IAB08_05090</name>
</gene>
<keyword evidence="1 4" id="KW-0489">Methyltransferase</keyword>
<name>A0A9D9DSD6_9BACT</name>
<evidence type="ECO:0000313" key="4">
    <source>
        <dbReference type="EMBL" id="MBO8432648.1"/>
    </source>
</evidence>
<comment type="caution">
    <text evidence="4">The sequence shown here is derived from an EMBL/GenBank/DDBJ whole genome shotgun (WGS) entry which is preliminary data.</text>
</comment>
<dbReference type="Pfam" id="PF03602">
    <property type="entry name" value="Cons_hypoth95"/>
    <property type="match status" value="1"/>
</dbReference>
<accession>A0A9D9DSD6</accession>
<organism evidence="4 5">
    <name type="scientific">Candidatus Pullibacteroides excrementavium</name>
    <dbReference type="NCBI Taxonomy" id="2840905"/>
    <lineage>
        <taxon>Bacteria</taxon>
        <taxon>Pseudomonadati</taxon>
        <taxon>Bacteroidota</taxon>
        <taxon>Bacteroidia</taxon>
        <taxon>Bacteroidales</taxon>
        <taxon>Candidatus Pullibacteroides</taxon>
    </lineage>
</organism>
<feature type="region of interest" description="Disordered" evidence="3">
    <location>
        <begin position="1"/>
        <end position="20"/>
    </location>
</feature>
<dbReference type="PANTHER" id="PTHR43542:SF1">
    <property type="entry name" value="METHYLTRANSFERASE"/>
    <property type="match status" value="1"/>
</dbReference>
<reference evidence="4" key="1">
    <citation type="submission" date="2020-10" db="EMBL/GenBank/DDBJ databases">
        <authorList>
            <person name="Gilroy R."/>
        </authorList>
    </citation>
    <scope>NUCLEOTIDE SEQUENCE</scope>
    <source>
        <strain evidence="4">2889</strain>
    </source>
</reference>
<dbReference type="PROSITE" id="PS00092">
    <property type="entry name" value="N6_MTASE"/>
    <property type="match status" value="1"/>
</dbReference>
<dbReference type="Gene3D" id="3.40.50.150">
    <property type="entry name" value="Vaccinia Virus protein VP39"/>
    <property type="match status" value="1"/>
</dbReference>
<evidence type="ECO:0000256" key="1">
    <source>
        <dbReference type="ARBA" id="ARBA00022603"/>
    </source>
</evidence>
<dbReference type="EMBL" id="JADIMZ010000077">
    <property type="protein sequence ID" value="MBO8432648.1"/>
    <property type="molecule type" value="Genomic_DNA"/>
</dbReference>
<reference evidence="4" key="2">
    <citation type="journal article" date="2021" name="PeerJ">
        <title>Extensive microbial diversity within the chicken gut microbiome revealed by metagenomics and culture.</title>
        <authorList>
            <person name="Gilroy R."/>
            <person name="Ravi A."/>
            <person name="Getino M."/>
            <person name="Pursley I."/>
            <person name="Horton D.L."/>
            <person name="Alikhan N.F."/>
            <person name="Baker D."/>
            <person name="Gharbi K."/>
            <person name="Hall N."/>
            <person name="Watson M."/>
            <person name="Adriaenssens E.M."/>
            <person name="Foster-Nyarko E."/>
            <person name="Jarju S."/>
            <person name="Secka A."/>
            <person name="Antonio M."/>
            <person name="Oren A."/>
            <person name="Chaudhuri R.R."/>
            <person name="La Ragione R."/>
            <person name="Hildebrand F."/>
            <person name="Pallen M.J."/>
        </authorList>
    </citation>
    <scope>NUCLEOTIDE SEQUENCE</scope>
    <source>
        <strain evidence="4">2889</strain>
    </source>
</reference>
<dbReference type="GO" id="GO:0003676">
    <property type="term" value="F:nucleic acid binding"/>
    <property type="evidence" value="ECO:0007669"/>
    <property type="project" value="InterPro"/>
</dbReference>
<evidence type="ECO:0000256" key="2">
    <source>
        <dbReference type="ARBA" id="ARBA00022679"/>
    </source>
</evidence>
<dbReference type="InterPro" id="IPR029063">
    <property type="entry name" value="SAM-dependent_MTases_sf"/>
</dbReference>
<protein>
    <submittedName>
        <fullName evidence="4">RsmD family RNA methyltransferase</fullName>
    </submittedName>
</protein>
<evidence type="ECO:0000256" key="3">
    <source>
        <dbReference type="SAM" id="MobiDB-lite"/>
    </source>
</evidence>
<dbReference type="AlphaFoldDB" id="A0A9D9DSD6"/>
<evidence type="ECO:0000313" key="5">
    <source>
        <dbReference type="Proteomes" id="UP000823612"/>
    </source>
</evidence>
<dbReference type="CDD" id="cd02440">
    <property type="entry name" value="AdoMet_MTases"/>
    <property type="match status" value="1"/>
</dbReference>
<dbReference type="GO" id="GO:0008168">
    <property type="term" value="F:methyltransferase activity"/>
    <property type="evidence" value="ECO:0007669"/>
    <property type="project" value="UniProtKB-KW"/>
</dbReference>
<dbReference type="SUPFAM" id="SSF53335">
    <property type="entry name" value="S-adenosyl-L-methionine-dependent methyltransferases"/>
    <property type="match status" value="1"/>
</dbReference>
<proteinExistence type="predicted"/>
<dbReference type="InterPro" id="IPR004398">
    <property type="entry name" value="RNA_MeTrfase_RsmD"/>
</dbReference>
<dbReference type="PIRSF" id="PIRSF004553">
    <property type="entry name" value="CHP00095"/>
    <property type="match status" value="1"/>
</dbReference>
<dbReference type="InterPro" id="IPR002052">
    <property type="entry name" value="DNA_methylase_N6_adenine_CS"/>
</dbReference>